<accession>A0A8S1MJV6</accession>
<reference evidence="1" key="1">
    <citation type="submission" date="2021-01" db="EMBL/GenBank/DDBJ databases">
        <authorList>
            <consortium name="Genoscope - CEA"/>
            <person name="William W."/>
        </authorList>
    </citation>
    <scope>NUCLEOTIDE SEQUENCE</scope>
</reference>
<sequence>MVQHQLPSLFTAILYSDLQPFSSEILSITLLDKANVKISIKQFAQKAMLNLNKFKKYFHKNKQKDVRNNPRIQQRVSQIKYIFQKSENLRRNYKTIDNEDLITMAERKFKEMNNFFNQYNDMLEQMQSQQVVLVDLNTPIIQSIQKNNTVIFANDVRNKEDKYFEELIDSQSQYQLLMKFNNEE</sequence>
<keyword evidence="2" id="KW-1185">Reference proteome</keyword>
<dbReference type="Proteomes" id="UP000692954">
    <property type="component" value="Unassembled WGS sequence"/>
</dbReference>
<organism evidence="1 2">
    <name type="scientific">Paramecium sonneborni</name>
    <dbReference type="NCBI Taxonomy" id="65129"/>
    <lineage>
        <taxon>Eukaryota</taxon>
        <taxon>Sar</taxon>
        <taxon>Alveolata</taxon>
        <taxon>Ciliophora</taxon>
        <taxon>Intramacronucleata</taxon>
        <taxon>Oligohymenophorea</taxon>
        <taxon>Peniculida</taxon>
        <taxon>Parameciidae</taxon>
        <taxon>Paramecium</taxon>
    </lineage>
</organism>
<evidence type="ECO:0000313" key="1">
    <source>
        <dbReference type="EMBL" id="CAD8079799.1"/>
    </source>
</evidence>
<gene>
    <name evidence="1" type="ORF">PSON_ATCC_30995.1.T0390295</name>
</gene>
<proteinExistence type="predicted"/>
<protein>
    <submittedName>
        <fullName evidence="1">Uncharacterized protein</fullName>
    </submittedName>
</protein>
<dbReference type="EMBL" id="CAJJDN010000039">
    <property type="protein sequence ID" value="CAD8079799.1"/>
    <property type="molecule type" value="Genomic_DNA"/>
</dbReference>
<dbReference type="AlphaFoldDB" id="A0A8S1MJV6"/>
<name>A0A8S1MJV6_9CILI</name>
<comment type="caution">
    <text evidence="1">The sequence shown here is derived from an EMBL/GenBank/DDBJ whole genome shotgun (WGS) entry which is preliminary data.</text>
</comment>
<evidence type="ECO:0000313" key="2">
    <source>
        <dbReference type="Proteomes" id="UP000692954"/>
    </source>
</evidence>